<name>A0A7W8D452_9GAMM</name>
<accession>A0A7W8D452</accession>
<keyword evidence="1" id="KW-1133">Transmembrane helix</keyword>
<feature type="transmembrane region" description="Helical" evidence="1">
    <location>
        <begin position="101"/>
        <end position="123"/>
    </location>
</feature>
<feature type="signal peptide" evidence="2">
    <location>
        <begin position="1"/>
        <end position="22"/>
    </location>
</feature>
<keyword evidence="4" id="KW-1185">Reference proteome</keyword>
<feature type="transmembrane region" description="Helical" evidence="1">
    <location>
        <begin position="196"/>
        <end position="212"/>
    </location>
</feature>
<dbReference type="AlphaFoldDB" id="A0A7W8D452"/>
<feature type="transmembrane region" description="Helical" evidence="1">
    <location>
        <begin position="78"/>
        <end position="95"/>
    </location>
</feature>
<feature type="chain" id="PRO_5030697963" description="Tryptophan-rich sensory protein" evidence="2">
    <location>
        <begin position="23"/>
        <end position="250"/>
    </location>
</feature>
<comment type="caution">
    <text evidence="3">The sequence shown here is derived from an EMBL/GenBank/DDBJ whole genome shotgun (WGS) entry which is preliminary data.</text>
</comment>
<evidence type="ECO:0008006" key="5">
    <source>
        <dbReference type="Google" id="ProtNLM"/>
    </source>
</evidence>
<feature type="transmembrane region" description="Helical" evidence="1">
    <location>
        <begin position="38"/>
        <end position="66"/>
    </location>
</feature>
<sequence>MIRVLVLLLALAMPAVSWMAQAGWFGSDIGSVSNRDPSLIVAAGYAFSIWGLIFALSIGYGVWQVLPARRGDALTRRLAWPVAGVFALTSAWMIVFPNEIFWLALLILWTSLALLLAIVWRIAPPPRRLRGMEVLLVRWTFLIFCAWVALASVLNLAQTLLAYRIDPGVAPVVWSVALLVLAAVLLLAINRRVRGDIVFTATAWWALIGIWVKQSASAAPGAHVTAWTALAIAAVLLVHTLWLRFRARAA</sequence>
<dbReference type="EMBL" id="JACHHP010000002">
    <property type="protein sequence ID" value="MBB5207596.1"/>
    <property type="molecule type" value="Genomic_DNA"/>
</dbReference>
<dbReference type="Proteomes" id="UP000521199">
    <property type="component" value="Unassembled WGS sequence"/>
</dbReference>
<keyword evidence="1" id="KW-0812">Transmembrane</keyword>
<gene>
    <name evidence="3" type="ORF">HNQ52_001125</name>
</gene>
<evidence type="ECO:0000313" key="4">
    <source>
        <dbReference type="Proteomes" id="UP000521199"/>
    </source>
</evidence>
<dbReference type="PANTHER" id="PTHR33802:SF1">
    <property type="entry name" value="XK-RELATED PROTEIN"/>
    <property type="match status" value="1"/>
</dbReference>
<keyword evidence="2" id="KW-0732">Signal</keyword>
<reference evidence="3 4" key="1">
    <citation type="submission" date="2020-08" db="EMBL/GenBank/DDBJ databases">
        <title>Genomic Encyclopedia of Type Strains, Phase IV (KMG-IV): sequencing the most valuable type-strain genomes for metagenomic binning, comparative biology and taxonomic classification.</title>
        <authorList>
            <person name="Goeker M."/>
        </authorList>
    </citation>
    <scope>NUCLEOTIDE SEQUENCE [LARGE SCALE GENOMIC DNA]</scope>
    <source>
        <strain evidence="3 4">DSM 24163</strain>
    </source>
</reference>
<feature type="transmembrane region" description="Helical" evidence="1">
    <location>
        <begin position="169"/>
        <end position="189"/>
    </location>
</feature>
<feature type="transmembrane region" description="Helical" evidence="1">
    <location>
        <begin position="224"/>
        <end position="245"/>
    </location>
</feature>
<evidence type="ECO:0000313" key="3">
    <source>
        <dbReference type="EMBL" id="MBB5207596.1"/>
    </source>
</evidence>
<dbReference type="PANTHER" id="PTHR33802">
    <property type="entry name" value="SI:CH211-161H7.5-RELATED"/>
    <property type="match status" value="1"/>
</dbReference>
<keyword evidence="1" id="KW-0472">Membrane</keyword>
<protein>
    <recommendedName>
        <fullName evidence="5">Tryptophan-rich sensory protein</fullName>
    </recommendedName>
</protein>
<proteinExistence type="predicted"/>
<dbReference type="RefSeq" id="WP_183960140.1">
    <property type="nucleotide sequence ID" value="NZ_JACHHP010000002.1"/>
</dbReference>
<feature type="transmembrane region" description="Helical" evidence="1">
    <location>
        <begin position="135"/>
        <end position="157"/>
    </location>
</feature>
<dbReference type="InterPro" id="IPR038330">
    <property type="entry name" value="TspO/MBR-related_sf"/>
</dbReference>
<dbReference type="Gene3D" id="1.20.1260.100">
    <property type="entry name" value="TspO/MBR protein"/>
    <property type="match status" value="1"/>
</dbReference>
<evidence type="ECO:0000256" key="1">
    <source>
        <dbReference type="SAM" id="Phobius"/>
    </source>
</evidence>
<organism evidence="3 4">
    <name type="scientific">Chiayiivirga flava</name>
    <dbReference type="NCBI Taxonomy" id="659595"/>
    <lineage>
        <taxon>Bacteria</taxon>
        <taxon>Pseudomonadati</taxon>
        <taxon>Pseudomonadota</taxon>
        <taxon>Gammaproteobacteria</taxon>
        <taxon>Lysobacterales</taxon>
        <taxon>Lysobacteraceae</taxon>
        <taxon>Chiayiivirga</taxon>
    </lineage>
</organism>
<evidence type="ECO:0000256" key="2">
    <source>
        <dbReference type="SAM" id="SignalP"/>
    </source>
</evidence>